<evidence type="ECO:0000259" key="9">
    <source>
        <dbReference type="Pfam" id="PF01551"/>
    </source>
</evidence>
<dbReference type="CDD" id="cd12797">
    <property type="entry name" value="M23_peptidase"/>
    <property type="match status" value="1"/>
</dbReference>
<dbReference type="Pfam" id="PF01551">
    <property type="entry name" value="Peptidase_M23"/>
    <property type="match status" value="1"/>
</dbReference>
<dbReference type="GO" id="GO:0004222">
    <property type="term" value="F:metalloendopeptidase activity"/>
    <property type="evidence" value="ECO:0007669"/>
    <property type="project" value="TreeGrafter"/>
</dbReference>
<reference evidence="10 11" key="1">
    <citation type="journal article" date="2014" name="Genome Announc.">
        <title>Draft Genome Sequence of Lutibaculum baratangense Strain AMV1T, Isolated from a Mud Volcano in Andamans, India.</title>
        <authorList>
            <person name="Singh A."/>
            <person name="Sreenivas A."/>
            <person name="Sathyanarayana Reddy G."/>
            <person name="Pinnaka A.K."/>
            <person name="Shivaji S."/>
        </authorList>
    </citation>
    <scope>NUCLEOTIDE SEQUENCE [LARGE SCALE GENOMIC DNA]</scope>
    <source>
        <strain evidence="10 11">AMV1</strain>
    </source>
</reference>
<dbReference type="Gene3D" id="2.70.70.10">
    <property type="entry name" value="Glucose Permease (Domain IIA)"/>
    <property type="match status" value="1"/>
</dbReference>
<keyword evidence="5" id="KW-0862">Zinc</keyword>
<organism evidence="10 11">
    <name type="scientific">Lutibaculum baratangense AMV1</name>
    <dbReference type="NCBI Taxonomy" id="631454"/>
    <lineage>
        <taxon>Bacteria</taxon>
        <taxon>Pseudomonadati</taxon>
        <taxon>Pseudomonadota</taxon>
        <taxon>Alphaproteobacteria</taxon>
        <taxon>Hyphomicrobiales</taxon>
        <taxon>Tepidamorphaceae</taxon>
        <taxon>Lutibaculum</taxon>
    </lineage>
</organism>
<dbReference type="PANTHER" id="PTHR21666">
    <property type="entry name" value="PEPTIDASE-RELATED"/>
    <property type="match status" value="1"/>
</dbReference>
<dbReference type="GO" id="GO:0006508">
    <property type="term" value="P:proteolysis"/>
    <property type="evidence" value="ECO:0007669"/>
    <property type="project" value="UniProtKB-KW"/>
</dbReference>
<dbReference type="SUPFAM" id="SSF51261">
    <property type="entry name" value="Duplicated hybrid motif"/>
    <property type="match status" value="1"/>
</dbReference>
<dbReference type="eggNOG" id="COG4942">
    <property type="taxonomic scope" value="Bacteria"/>
</dbReference>
<gene>
    <name evidence="10" type="ORF">N177_1848</name>
</gene>
<keyword evidence="2" id="KW-0645">Protease</keyword>
<feature type="coiled-coil region" evidence="7">
    <location>
        <begin position="39"/>
        <end position="66"/>
    </location>
</feature>
<protein>
    <recommendedName>
        <fullName evidence="9">M23ase beta-sheet core domain-containing protein</fullName>
    </recommendedName>
</protein>
<comment type="cofactor">
    <cofactor evidence="1">
        <name>Zn(2+)</name>
        <dbReference type="ChEBI" id="CHEBI:29105"/>
    </cofactor>
</comment>
<evidence type="ECO:0000256" key="7">
    <source>
        <dbReference type="SAM" id="Coils"/>
    </source>
</evidence>
<evidence type="ECO:0000256" key="5">
    <source>
        <dbReference type="ARBA" id="ARBA00022833"/>
    </source>
</evidence>
<evidence type="ECO:0000256" key="4">
    <source>
        <dbReference type="ARBA" id="ARBA00022801"/>
    </source>
</evidence>
<evidence type="ECO:0000256" key="2">
    <source>
        <dbReference type="ARBA" id="ARBA00022670"/>
    </source>
</evidence>
<dbReference type="InterPro" id="IPR016047">
    <property type="entry name" value="M23ase_b-sheet_dom"/>
</dbReference>
<accession>V4RGQ3</accession>
<sequence length="418" mass="44662">MVAASATGWPPAPAHAQETDAPAEAAAPEADLDELRRGLEAGREREKALAAEIEGLKADRAQLNERLIGVAGQVQETETAISGIEDRLLDLGDRQQGVRESLGSRRGLLIELIAALERIGRKPPPAMLVSPEDALKAVRSAMLLGAVLPDLRVETEALVSDLEELNRLKTEAAGERDRLVARTEELSSQREELASLMEAKRQSIAENEDQLAATRARIRELAEKAEGVEDLIASVEEEITFDRGRTGREDRTVTREEARQALGNLGRLSPAVPFGQAVGLLPAPVSGPVVRRFGEADDYGDIAQGLSIATRSAAQVVSPADGHVVFAGPFRTYGQLLIVDPGDGYHVLLAGMSSIGVEVGQFVLAGEPVGAMGELRLASAERTSIGRQQPTLYIEFRKDGRSIDPDPWWSDGGTGVGG</sequence>
<dbReference type="InterPro" id="IPR011055">
    <property type="entry name" value="Dup_hybrid_motif"/>
</dbReference>
<dbReference type="PANTHER" id="PTHR21666:SF288">
    <property type="entry name" value="CELL DIVISION PROTEIN YTFB"/>
    <property type="match status" value="1"/>
</dbReference>
<keyword evidence="7" id="KW-0175">Coiled coil</keyword>
<name>V4RGQ3_9HYPH</name>
<dbReference type="InterPro" id="IPR050570">
    <property type="entry name" value="Cell_wall_metabolism_enzyme"/>
</dbReference>
<evidence type="ECO:0000256" key="6">
    <source>
        <dbReference type="ARBA" id="ARBA00023049"/>
    </source>
</evidence>
<dbReference type="Proteomes" id="UP000017819">
    <property type="component" value="Unassembled WGS sequence"/>
</dbReference>
<comment type="caution">
    <text evidence="10">The sequence shown here is derived from an EMBL/GenBank/DDBJ whole genome shotgun (WGS) entry which is preliminary data.</text>
</comment>
<feature type="coiled-coil region" evidence="7">
    <location>
        <begin position="162"/>
        <end position="238"/>
    </location>
</feature>
<evidence type="ECO:0000256" key="1">
    <source>
        <dbReference type="ARBA" id="ARBA00001947"/>
    </source>
</evidence>
<keyword evidence="4" id="KW-0378">Hydrolase</keyword>
<dbReference type="EMBL" id="AWXZ01000023">
    <property type="protein sequence ID" value="ESR25331.1"/>
    <property type="molecule type" value="Genomic_DNA"/>
</dbReference>
<dbReference type="AlphaFoldDB" id="V4RGQ3"/>
<keyword evidence="11" id="KW-1185">Reference proteome</keyword>
<evidence type="ECO:0000256" key="3">
    <source>
        <dbReference type="ARBA" id="ARBA00022723"/>
    </source>
</evidence>
<evidence type="ECO:0000313" key="10">
    <source>
        <dbReference type="EMBL" id="ESR25331.1"/>
    </source>
</evidence>
<dbReference type="STRING" id="631454.N177_1848"/>
<feature type="domain" description="M23ase beta-sheet core" evidence="9">
    <location>
        <begin position="303"/>
        <end position="405"/>
    </location>
</feature>
<dbReference type="GO" id="GO:0046872">
    <property type="term" value="F:metal ion binding"/>
    <property type="evidence" value="ECO:0007669"/>
    <property type="project" value="UniProtKB-KW"/>
</dbReference>
<dbReference type="Gene3D" id="6.10.250.3150">
    <property type="match status" value="1"/>
</dbReference>
<keyword evidence="6" id="KW-0482">Metalloprotease</keyword>
<proteinExistence type="predicted"/>
<keyword evidence="3" id="KW-0479">Metal-binding</keyword>
<evidence type="ECO:0000313" key="11">
    <source>
        <dbReference type="Proteomes" id="UP000017819"/>
    </source>
</evidence>
<evidence type="ECO:0000256" key="8">
    <source>
        <dbReference type="SAM" id="MobiDB-lite"/>
    </source>
</evidence>
<feature type="region of interest" description="Disordered" evidence="8">
    <location>
        <begin position="1"/>
        <end position="28"/>
    </location>
</feature>